<feature type="transmembrane region" description="Helical" evidence="8">
    <location>
        <begin position="302"/>
        <end position="325"/>
    </location>
</feature>
<feature type="transmembrane region" description="Helical" evidence="8">
    <location>
        <begin position="261"/>
        <end position="282"/>
    </location>
</feature>
<gene>
    <name evidence="9" type="ORF">FHX46_000993</name>
</gene>
<evidence type="ECO:0000256" key="7">
    <source>
        <dbReference type="PIRNR" id="PIRNR002744"/>
    </source>
</evidence>
<keyword evidence="6 7" id="KW-0472">Membrane</keyword>
<feature type="transmembrane region" description="Helical" evidence="8">
    <location>
        <begin position="431"/>
        <end position="449"/>
    </location>
</feature>
<accession>A0ABX0SPI5</accession>
<name>A0ABX0SPI5_9PSEU</name>
<keyword evidence="10" id="KW-1185">Reference proteome</keyword>
<comment type="subcellular location">
    <subcellularLocation>
        <location evidence="1">Membrane</location>
        <topology evidence="1">Multi-pass membrane protein</topology>
    </subcellularLocation>
</comment>
<evidence type="ECO:0000313" key="9">
    <source>
        <dbReference type="EMBL" id="NIH78463.1"/>
    </source>
</evidence>
<dbReference type="Pfam" id="PF02133">
    <property type="entry name" value="Transp_cyt_pur"/>
    <property type="match status" value="1"/>
</dbReference>
<protein>
    <submittedName>
        <fullName evidence="9">NCS1 nucleoside transporter family</fullName>
    </submittedName>
</protein>
<evidence type="ECO:0000256" key="6">
    <source>
        <dbReference type="ARBA" id="ARBA00023136"/>
    </source>
</evidence>
<feature type="transmembrane region" description="Helical" evidence="8">
    <location>
        <begin position="337"/>
        <end position="360"/>
    </location>
</feature>
<evidence type="ECO:0000256" key="4">
    <source>
        <dbReference type="ARBA" id="ARBA00022692"/>
    </source>
</evidence>
<keyword evidence="4 8" id="KW-0812">Transmembrane</keyword>
<comment type="similarity">
    <text evidence="2 7">Belongs to the purine-cytosine permease (2.A.39) family.</text>
</comment>
<feature type="transmembrane region" description="Helical" evidence="8">
    <location>
        <begin position="127"/>
        <end position="148"/>
    </location>
</feature>
<feature type="transmembrane region" description="Helical" evidence="8">
    <location>
        <begin position="407"/>
        <end position="425"/>
    </location>
</feature>
<dbReference type="InterPro" id="IPR045225">
    <property type="entry name" value="Uracil/uridine/allantoin_perm"/>
</dbReference>
<evidence type="ECO:0000256" key="2">
    <source>
        <dbReference type="ARBA" id="ARBA00008974"/>
    </source>
</evidence>
<dbReference type="RefSeq" id="WP_167111064.1">
    <property type="nucleotide sequence ID" value="NZ_JAANOU010000001.1"/>
</dbReference>
<dbReference type="InterPro" id="IPR001248">
    <property type="entry name" value="Pur-cyt_permease"/>
</dbReference>
<evidence type="ECO:0000256" key="3">
    <source>
        <dbReference type="ARBA" id="ARBA00022448"/>
    </source>
</evidence>
<feature type="transmembrane region" description="Helical" evidence="8">
    <location>
        <begin position="154"/>
        <end position="174"/>
    </location>
</feature>
<dbReference type="PIRSF" id="PIRSF002744">
    <property type="entry name" value="Pur-cyt_permease"/>
    <property type="match status" value="1"/>
</dbReference>
<dbReference type="PANTHER" id="PTHR30618">
    <property type="entry name" value="NCS1 FAMILY PURINE/PYRIMIDINE TRANSPORTER"/>
    <property type="match status" value="1"/>
</dbReference>
<dbReference type="PANTHER" id="PTHR30618:SF0">
    <property type="entry name" value="PURINE-URACIL PERMEASE NCS1"/>
    <property type="match status" value="1"/>
</dbReference>
<evidence type="ECO:0000256" key="5">
    <source>
        <dbReference type="ARBA" id="ARBA00022989"/>
    </source>
</evidence>
<evidence type="ECO:0000313" key="10">
    <source>
        <dbReference type="Proteomes" id="UP000754495"/>
    </source>
</evidence>
<feature type="transmembrane region" description="Helical" evidence="8">
    <location>
        <begin position="42"/>
        <end position="63"/>
    </location>
</feature>
<keyword evidence="5 8" id="KW-1133">Transmembrane helix</keyword>
<feature type="transmembrane region" description="Helical" evidence="8">
    <location>
        <begin position="366"/>
        <end position="387"/>
    </location>
</feature>
<proteinExistence type="inferred from homology"/>
<dbReference type="InterPro" id="IPR026030">
    <property type="entry name" value="Pur-cyt_permease_Fcy2/21/22"/>
</dbReference>
<dbReference type="EMBL" id="JAANOU010000001">
    <property type="protein sequence ID" value="NIH78463.1"/>
    <property type="molecule type" value="Genomic_DNA"/>
</dbReference>
<comment type="caution">
    <text evidence="9">The sequence shown here is derived from an EMBL/GenBank/DDBJ whole genome shotgun (WGS) entry which is preliminary data.</text>
</comment>
<keyword evidence="3 7" id="KW-0813">Transport</keyword>
<evidence type="ECO:0000256" key="1">
    <source>
        <dbReference type="ARBA" id="ARBA00004141"/>
    </source>
</evidence>
<feature type="transmembrane region" description="Helical" evidence="8">
    <location>
        <begin position="183"/>
        <end position="200"/>
    </location>
</feature>
<feature type="transmembrane region" description="Helical" evidence="8">
    <location>
        <begin position="220"/>
        <end position="240"/>
    </location>
</feature>
<evidence type="ECO:0000256" key="8">
    <source>
        <dbReference type="SAM" id="Phobius"/>
    </source>
</evidence>
<organism evidence="9 10">
    <name type="scientific">Amycolatopsis viridis</name>
    <dbReference type="NCBI Taxonomy" id="185678"/>
    <lineage>
        <taxon>Bacteria</taxon>
        <taxon>Bacillati</taxon>
        <taxon>Actinomycetota</taxon>
        <taxon>Actinomycetes</taxon>
        <taxon>Pseudonocardiales</taxon>
        <taxon>Pseudonocardiaceae</taxon>
        <taxon>Amycolatopsis</taxon>
    </lineage>
</organism>
<feature type="transmembrane region" description="Helical" evidence="8">
    <location>
        <begin position="69"/>
        <end position="90"/>
    </location>
</feature>
<sequence length="482" mass="51086">MARDPDDRTLELARRYRQPRGVEQFGIEAVPPELRTVRWYDISLIILNIVVNPGNVLVAGLAVAAGLSFWAALLAVAAGTSIGLGAYLVMATLGVDHGLPGEVALRMPFGVHGAKIGPSALRVVASIYWFAFQTIAGSLGITAALRILTGHDIPLLPVSLAFAALQMLVALVGYDSLKKLSRYAFPVKITLTVLFLVLLMTHREPGFAVDEALSWNTGGLSWPLLALWINSVASGWLSMITDASNWCRYSRSRADMWIGTASAVLVGTVLVSALGAYAAAATRGQQGNAFDVVAAMASGKPVVLTLLIVFIVLDNWTVNVLNLYTGGMAVSNIAPKIGRFWSTLAVSVFGVALVLVPDLVNGYTEYMSVLGTVFAPLAGVLVADYLYLRRCRIDVPALYDASRRYRYWGGVNWLAIGWVVAGFAGTNLLPAAAVPNLVGMVVTALGYAVSAKALAGRSGVFATALDPVVPATATAVARQPVQ</sequence>
<dbReference type="Proteomes" id="UP000754495">
    <property type="component" value="Unassembled WGS sequence"/>
</dbReference>
<dbReference type="Gene3D" id="1.10.4160.10">
    <property type="entry name" value="Hydantoin permease"/>
    <property type="match status" value="1"/>
</dbReference>
<reference evidence="9 10" key="1">
    <citation type="submission" date="2020-03" db="EMBL/GenBank/DDBJ databases">
        <title>Sequencing the genomes of 1000 actinobacteria strains.</title>
        <authorList>
            <person name="Klenk H.-P."/>
        </authorList>
    </citation>
    <scope>NUCLEOTIDE SEQUENCE [LARGE SCALE GENOMIC DNA]</scope>
    <source>
        <strain evidence="9 10">DSM 45668</strain>
    </source>
</reference>